<accession>A0ABZ2W4K1</accession>
<dbReference type="EMBL" id="CP101118">
    <property type="protein sequence ID" value="WZF89582.1"/>
    <property type="molecule type" value="Genomic_DNA"/>
</dbReference>
<dbReference type="PANTHER" id="PTHR13504:SF38">
    <property type="entry name" value="FIDO DOMAIN-CONTAINING PROTEIN"/>
    <property type="match status" value="1"/>
</dbReference>
<protein>
    <submittedName>
        <fullName evidence="2">Fic family protein</fullName>
    </submittedName>
</protein>
<feature type="domain" description="Fido" evidence="1">
    <location>
        <begin position="108"/>
        <end position="278"/>
    </location>
</feature>
<dbReference type="Pfam" id="PF02661">
    <property type="entry name" value="Fic"/>
    <property type="match status" value="1"/>
</dbReference>
<name>A0ABZ2W4K1_9GAMM</name>
<proteinExistence type="predicted"/>
<dbReference type="InterPro" id="IPR003812">
    <property type="entry name" value="Fido"/>
</dbReference>
<reference evidence="2 3" key="1">
    <citation type="submission" date="2022-07" db="EMBL/GenBank/DDBJ databases">
        <title>A copper resistant bacterium isolated from sediment samples of deep sea hydrothermal areas.</title>
        <authorList>
            <person name="Zeng X."/>
        </authorList>
    </citation>
    <scope>NUCLEOTIDE SEQUENCE [LARGE SCALE GENOMIC DNA]</scope>
    <source>
        <strain evidence="3">CuT 6</strain>
    </source>
</reference>
<organism evidence="2 3">
    <name type="scientific">Marinobacter metalliresistant</name>
    <dbReference type="NCBI Taxonomy" id="2961995"/>
    <lineage>
        <taxon>Bacteria</taxon>
        <taxon>Pseudomonadati</taxon>
        <taxon>Pseudomonadota</taxon>
        <taxon>Gammaproteobacteria</taxon>
        <taxon>Pseudomonadales</taxon>
        <taxon>Marinobacteraceae</taxon>
        <taxon>Marinobacter</taxon>
    </lineage>
</organism>
<dbReference type="Proteomes" id="UP001475781">
    <property type="component" value="Chromosome"/>
</dbReference>
<dbReference type="RefSeq" id="WP_341582196.1">
    <property type="nucleotide sequence ID" value="NZ_CP101118.1"/>
</dbReference>
<gene>
    <name evidence="2" type="ORF">NLK58_05100</name>
</gene>
<evidence type="ECO:0000313" key="2">
    <source>
        <dbReference type="EMBL" id="WZF89582.1"/>
    </source>
</evidence>
<dbReference type="PROSITE" id="PS51459">
    <property type="entry name" value="FIDO"/>
    <property type="match status" value="1"/>
</dbReference>
<dbReference type="SUPFAM" id="SSF140931">
    <property type="entry name" value="Fic-like"/>
    <property type="match status" value="1"/>
</dbReference>
<evidence type="ECO:0000313" key="3">
    <source>
        <dbReference type="Proteomes" id="UP001475781"/>
    </source>
</evidence>
<dbReference type="InterPro" id="IPR040198">
    <property type="entry name" value="Fido_containing"/>
</dbReference>
<keyword evidence="3" id="KW-1185">Reference proteome</keyword>
<dbReference type="Gene3D" id="1.10.3290.10">
    <property type="entry name" value="Fido-like domain"/>
    <property type="match status" value="1"/>
</dbReference>
<dbReference type="PANTHER" id="PTHR13504">
    <property type="entry name" value="FIDO DOMAIN-CONTAINING PROTEIN DDB_G0283145"/>
    <property type="match status" value="1"/>
</dbReference>
<evidence type="ECO:0000259" key="1">
    <source>
        <dbReference type="PROSITE" id="PS51459"/>
    </source>
</evidence>
<sequence length="394" mass="44586">MTSVTPFVSQENAPGKLQDAVVELYTLDSALNANIPESLRLPMVKLLRVVNSFYSNKIEGNPTHPAEILHAQEEGGANDPSDDLLEIKQHIEVQARLANLEIGRGVICTSKFFREVHKEFYQGLPKKFLEIKNPDTDEIIPITPGEFRTRNVKVGKHVPPEHQEISRYMGWFEKVFNPAHIHGTNRLFAAAAAHHRFMWIHPFLDGNGRVGRLFTDNYMHCSGLGGYGLWSMCRGFGRDTDAYYEALSRADMERQGSTDGRGILSDKGLLQFTEYFLDTALDQVKYFSALLEPKKLDERINYYFEMRNRGALLSSTGETLKPLKPESKEVYFKLLRSGPQQRADLQRSLETSERTLRTIVSQMSDAGLVEAPAKKPVALALSPSSIEMLFPHLW</sequence>
<dbReference type="InterPro" id="IPR036597">
    <property type="entry name" value="Fido-like_dom_sf"/>
</dbReference>